<name>A0A3S4DTQ4_SEROD</name>
<evidence type="ECO:0000313" key="2">
    <source>
        <dbReference type="EMBL" id="VDZ52347.1"/>
    </source>
</evidence>
<feature type="region of interest" description="Disordered" evidence="1">
    <location>
        <begin position="1"/>
        <end position="54"/>
    </location>
</feature>
<dbReference type="AlphaFoldDB" id="A0A3S4DTQ4"/>
<gene>
    <name evidence="2" type="ORF">NCTC11214_00665</name>
</gene>
<accession>A0A3S4DTQ4</accession>
<sequence length="54" mass="5606">MPPPEAAPDPLEQDNATGDASPEPESQPVESEPASPQGADPDDDTGLKKAYTML</sequence>
<organism evidence="2 3">
    <name type="scientific">Serratia odorifera</name>
    <dbReference type="NCBI Taxonomy" id="618"/>
    <lineage>
        <taxon>Bacteria</taxon>
        <taxon>Pseudomonadati</taxon>
        <taxon>Pseudomonadota</taxon>
        <taxon>Gammaproteobacteria</taxon>
        <taxon>Enterobacterales</taxon>
        <taxon>Yersiniaceae</taxon>
        <taxon>Serratia</taxon>
    </lineage>
</organism>
<proteinExistence type="predicted"/>
<feature type="compositionally biased region" description="Low complexity" evidence="1">
    <location>
        <begin position="20"/>
        <end position="37"/>
    </location>
</feature>
<dbReference type="Proteomes" id="UP000281391">
    <property type="component" value="Chromosome"/>
</dbReference>
<evidence type="ECO:0000313" key="3">
    <source>
        <dbReference type="Proteomes" id="UP000281391"/>
    </source>
</evidence>
<protein>
    <submittedName>
        <fullName evidence="2">Uncharacterized protein</fullName>
    </submittedName>
</protein>
<reference evidence="2 3" key="1">
    <citation type="submission" date="2018-12" db="EMBL/GenBank/DDBJ databases">
        <authorList>
            <consortium name="Pathogen Informatics"/>
        </authorList>
    </citation>
    <scope>NUCLEOTIDE SEQUENCE [LARGE SCALE GENOMIC DNA]</scope>
    <source>
        <strain evidence="2 3">NCTC11214</strain>
    </source>
</reference>
<dbReference type="KEGG" id="sof:NCTC11214_00665"/>
<dbReference type="EMBL" id="LR134117">
    <property type="protein sequence ID" value="VDZ52347.1"/>
    <property type="molecule type" value="Genomic_DNA"/>
</dbReference>
<evidence type="ECO:0000256" key="1">
    <source>
        <dbReference type="SAM" id="MobiDB-lite"/>
    </source>
</evidence>